<evidence type="ECO:0000256" key="5">
    <source>
        <dbReference type="ARBA" id="ARBA00022741"/>
    </source>
</evidence>
<protein>
    <submittedName>
        <fullName evidence="9">ATP-binding cassette domain-containing protein</fullName>
    </submittedName>
</protein>
<gene>
    <name evidence="9" type="ORF">J2R62_13105</name>
</gene>
<dbReference type="GO" id="GO:0005524">
    <property type="term" value="F:ATP binding"/>
    <property type="evidence" value="ECO:0007669"/>
    <property type="project" value="UniProtKB-KW"/>
</dbReference>
<dbReference type="SUPFAM" id="SSF52540">
    <property type="entry name" value="P-loop containing nucleoside triphosphate hydrolases"/>
    <property type="match status" value="1"/>
</dbReference>
<organism evidence="9 10">
    <name type="scientific">Plesiomonas shigelloides</name>
    <name type="common">Aeromonas shigelloides</name>
    <dbReference type="NCBI Taxonomy" id="703"/>
    <lineage>
        <taxon>Bacteria</taxon>
        <taxon>Pseudomonadati</taxon>
        <taxon>Pseudomonadota</taxon>
        <taxon>Gammaproteobacteria</taxon>
        <taxon>Enterobacterales</taxon>
        <taxon>Enterobacteriaceae</taxon>
        <taxon>Plesiomonas</taxon>
    </lineage>
</organism>
<comment type="caution">
    <text evidence="9">The sequence shown here is derived from an EMBL/GenBank/DDBJ whole genome shotgun (WGS) entry which is preliminary data.</text>
</comment>
<dbReference type="Pfam" id="PF00005">
    <property type="entry name" value="ABC_tran"/>
    <property type="match status" value="1"/>
</dbReference>
<comment type="similarity">
    <text evidence="2">Belongs to the ABC transporter superfamily.</text>
</comment>
<evidence type="ECO:0000256" key="7">
    <source>
        <dbReference type="ARBA" id="ARBA00023136"/>
    </source>
</evidence>
<sequence>MLQLKQFGVETASYRWFGRPRWQARLQDINLQLHPGELVALVGASGAGKSLLVQGLLDLLPPHTRRTGKICITELTGSAQAPSGKSPAPHRLFSYIPQSVAALNPLRTIGAQLQRAGELAGIPTSQREPHIASLLQRHQLDDGIQQLHPNQISGGMAKRTLICCASLHHSRYLLADEVTAWLDDDNARATLRHLRERCEAGCGVLWITHDLALAAEYADRVAVLHAGRLVETLSSTELRRGGGSAYVQALWRALPQHGFHVTDPAQLQELARAAG</sequence>
<reference evidence="9" key="1">
    <citation type="submission" date="2021-03" db="EMBL/GenBank/DDBJ databases">
        <title>Plesiomonas shigelloides zfcc0051, isolated from zebrafish feces.</title>
        <authorList>
            <person name="Vanderhoek Z."/>
            <person name="Gaulke C."/>
        </authorList>
    </citation>
    <scope>NUCLEOTIDE SEQUENCE</scope>
    <source>
        <strain evidence="9">Zfcc0051</strain>
    </source>
</reference>
<keyword evidence="4" id="KW-1003">Cell membrane</keyword>
<dbReference type="Proteomes" id="UP000664658">
    <property type="component" value="Unassembled WGS sequence"/>
</dbReference>
<dbReference type="InterPro" id="IPR003593">
    <property type="entry name" value="AAA+_ATPase"/>
</dbReference>
<dbReference type="RefSeq" id="WP_207542393.1">
    <property type="nucleotide sequence ID" value="NZ_JAFNAA010000015.1"/>
</dbReference>
<evidence type="ECO:0000256" key="6">
    <source>
        <dbReference type="ARBA" id="ARBA00022840"/>
    </source>
</evidence>
<dbReference type="InterPro" id="IPR027417">
    <property type="entry name" value="P-loop_NTPase"/>
</dbReference>
<evidence type="ECO:0000313" key="10">
    <source>
        <dbReference type="Proteomes" id="UP000664658"/>
    </source>
</evidence>
<dbReference type="GO" id="GO:0005886">
    <property type="term" value="C:plasma membrane"/>
    <property type="evidence" value="ECO:0007669"/>
    <property type="project" value="UniProtKB-SubCell"/>
</dbReference>
<keyword evidence="6 9" id="KW-0067">ATP-binding</keyword>
<proteinExistence type="inferred from homology"/>
<accession>A0A8I1W7Q7</accession>
<evidence type="ECO:0000256" key="3">
    <source>
        <dbReference type="ARBA" id="ARBA00022448"/>
    </source>
</evidence>
<evidence type="ECO:0000313" key="9">
    <source>
        <dbReference type="EMBL" id="MBO1109133.1"/>
    </source>
</evidence>
<dbReference type="GO" id="GO:0016887">
    <property type="term" value="F:ATP hydrolysis activity"/>
    <property type="evidence" value="ECO:0007669"/>
    <property type="project" value="InterPro"/>
</dbReference>
<keyword evidence="5" id="KW-0547">Nucleotide-binding</keyword>
<keyword evidence="7" id="KW-0472">Membrane</keyword>
<dbReference type="Gene3D" id="3.40.50.300">
    <property type="entry name" value="P-loop containing nucleotide triphosphate hydrolases"/>
    <property type="match status" value="1"/>
</dbReference>
<evidence type="ECO:0000256" key="2">
    <source>
        <dbReference type="ARBA" id="ARBA00005417"/>
    </source>
</evidence>
<dbReference type="SMART" id="SM00382">
    <property type="entry name" value="AAA"/>
    <property type="match status" value="1"/>
</dbReference>
<dbReference type="InterPro" id="IPR003439">
    <property type="entry name" value="ABC_transporter-like_ATP-bd"/>
</dbReference>
<dbReference type="InterPro" id="IPR050388">
    <property type="entry name" value="ABC_Ni/Peptide_Import"/>
</dbReference>
<dbReference type="PANTHER" id="PTHR43297:SF11">
    <property type="entry name" value="ATPASE COMPONENT OF ABC-TYPE TRANSPORT SYSTEM"/>
    <property type="match status" value="1"/>
</dbReference>
<dbReference type="EMBL" id="JAFNAA010000015">
    <property type="protein sequence ID" value="MBO1109133.1"/>
    <property type="molecule type" value="Genomic_DNA"/>
</dbReference>
<dbReference type="PROSITE" id="PS50893">
    <property type="entry name" value="ABC_TRANSPORTER_2"/>
    <property type="match status" value="1"/>
</dbReference>
<evidence type="ECO:0000256" key="1">
    <source>
        <dbReference type="ARBA" id="ARBA00004417"/>
    </source>
</evidence>
<evidence type="ECO:0000256" key="4">
    <source>
        <dbReference type="ARBA" id="ARBA00022475"/>
    </source>
</evidence>
<feature type="domain" description="ABC transporter" evidence="8">
    <location>
        <begin position="9"/>
        <end position="251"/>
    </location>
</feature>
<comment type="subcellular location">
    <subcellularLocation>
        <location evidence="1">Cell inner membrane</location>
        <topology evidence="1">Peripheral membrane protein</topology>
    </subcellularLocation>
</comment>
<name>A0A8I1W7Q7_PLESH</name>
<evidence type="ECO:0000259" key="8">
    <source>
        <dbReference type="PROSITE" id="PS50893"/>
    </source>
</evidence>
<dbReference type="PANTHER" id="PTHR43297">
    <property type="entry name" value="OLIGOPEPTIDE TRANSPORT ATP-BINDING PROTEIN APPD"/>
    <property type="match status" value="1"/>
</dbReference>
<keyword evidence="3" id="KW-0813">Transport</keyword>
<dbReference type="AlphaFoldDB" id="A0A8I1W7Q7"/>